<dbReference type="Proteomes" id="UP000070501">
    <property type="component" value="Unassembled WGS sequence"/>
</dbReference>
<keyword evidence="2" id="KW-1185">Reference proteome</keyword>
<accession>A0A136IZR2</accession>
<dbReference type="OrthoDB" id="3231004at2759"/>
<sequence length="353" mass="38377">MDQLLLAPYNDSMMLGQGYNSFLQVSCIDRAIELDHSWFRRVATAAGTAGGPSQVVTCSSRLVGKASEIVRSMNISPASCIRAGAIEVPGALLSWDETKFASSDANAMISVKVVKEITSIPEDSKFIPYQEKKSMSSKDFFEVYGDCYISGFVEGGELLGLLSMKVLDPARKSAVRSMLESALGGSNSDSTKSIGLASTTLQAAAEESETTVTANWCGGGQIKLNDEEWTVERLFRSGEAFPGRIAERPQRTWAVLTPYCRNPSFAKYATTNSIVVPDFGKVHDYAHGLLDDYMGFKQNAARVQDALANPGSFQVSEASNAVEVNVQSLLQERKTIKSEMNKIIEIIDQLYVG</sequence>
<protein>
    <submittedName>
        <fullName evidence="1">Uncharacterized protein</fullName>
    </submittedName>
</protein>
<dbReference type="EMBL" id="KQ964253">
    <property type="protein sequence ID" value="KXJ90289.1"/>
    <property type="molecule type" value="Genomic_DNA"/>
</dbReference>
<proteinExistence type="predicted"/>
<name>A0A136IZR2_9PEZI</name>
<dbReference type="AlphaFoldDB" id="A0A136IZR2"/>
<reference evidence="2" key="1">
    <citation type="submission" date="2016-02" db="EMBL/GenBank/DDBJ databases">
        <title>Draft genome sequence of Microdochium bolleyi, a fungal endophyte of beachgrass.</title>
        <authorList>
            <consortium name="DOE Joint Genome Institute"/>
            <person name="David A.S."/>
            <person name="May G."/>
            <person name="Haridas S."/>
            <person name="Lim J."/>
            <person name="Wang M."/>
            <person name="Labutti K."/>
            <person name="Lipzen A."/>
            <person name="Barry K."/>
            <person name="Grigoriev I.V."/>
        </authorList>
    </citation>
    <scope>NUCLEOTIDE SEQUENCE [LARGE SCALE GENOMIC DNA]</scope>
    <source>
        <strain evidence="2">J235TASD1</strain>
    </source>
</reference>
<dbReference type="STRING" id="196109.A0A136IZR2"/>
<organism evidence="1 2">
    <name type="scientific">Microdochium bolleyi</name>
    <dbReference type="NCBI Taxonomy" id="196109"/>
    <lineage>
        <taxon>Eukaryota</taxon>
        <taxon>Fungi</taxon>
        <taxon>Dikarya</taxon>
        <taxon>Ascomycota</taxon>
        <taxon>Pezizomycotina</taxon>
        <taxon>Sordariomycetes</taxon>
        <taxon>Xylariomycetidae</taxon>
        <taxon>Xylariales</taxon>
        <taxon>Microdochiaceae</taxon>
        <taxon>Microdochium</taxon>
    </lineage>
</organism>
<evidence type="ECO:0000313" key="1">
    <source>
        <dbReference type="EMBL" id="KXJ90289.1"/>
    </source>
</evidence>
<evidence type="ECO:0000313" key="2">
    <source>
        <dbReference type="Proteomes" id="UP000070501"/>
    </source>
</evidence>
<gene>
    <name evidence="1" type="ORF">Micbo1qcDRAFT_164829</name>
</gene>
<dbReference type="InParanoid" id="A0A136IZR2"/>